<reference evidence="3 4" key="1">
    <citation type="submission" date="2018-04" db="EMBL/GenBank/DDBJ databases">
        <title>The genome of golden apple snail Pomacea canaliculata provides insight into stress tolerance and invasive adaptation.</title>
        <authorList>
            <person name="Liu C."/>
            <person name="Liu B."/>
            <person name="Ren Y."/>
            <person name="Zhang Y."/>
            <person name="Wang H."/>
            <person name="Li S."/>
            <person name="Jiang F."/>
            <person name="Yin L."/>
            <person name="Zhang G."/>
            <person name="Qian W."/>
            <person name="Fan W."/>
        </authorList>
    </citation>
    <scope>NUCLEOTIDE SEQUENCE [LARGE SCALE GENOMIC DNA]</scope>
    <source>
        <strain evidence="3">SZHN2017</strain>
        <tissue evidence="3">Muscle</tissue>
    </source>
</reference>
<dbReference type="Gene3D" id="2.60.40.4060">
    <property type="entry name" value="Reeler domain"/>
    <property type="match status" value="1"/>
</dbReference>
<evidence type="ECO:0000259" key="2">
    <source>
        <dbReference type="PROSITE" id="PS51019"/>
    </source>
</evidence>
<protein>
    <recommendedName>
        <fullName evidence="2">Reelin domain-containing protein</fullName>
    </recommendedName>
</protein>
<feature type="domain" description="Reelin" evidence="2">
    <location>
        <begin position="107"/>
        <end position="275"/>
    </location>
</feature>
<feature type="compositionally biased region" description="Basic and acidic residues" evidence="1">
    <location>
        <begin position="335"/>
        <end position="355"/>
    </location>
</feature>
<name>A0A2T7NR95_POMCA</name>
<dbReference type="GO" id="GO:0016020">
    <property type="term" value="C:membrane"/>
    <property type="evidence" value="ECO:0007669"/>
    <property type="project" value="TreeGrafter"/>
</dbReference>
<accession>A0A2T7NR95</accession>
<organism evidence="3 4">
    <name type="scientific">Pomacea canaliculata</name>
    <name type="common">Golden apple snail</name>
    <dbReference type="NCBI Taxonomy" id="400727"/>
    <lineage>
        <taxon>Eukaryota</taxon>
        <taxon>Metazoa</taxon>
        <taxon>Spiralia</taxon>
        <taxon>Lophotrochozoa</taxon>
        <taxon>Mollusca</taxon>
        <taxon>Gastropoda</taxon>
        <taxon>Caenogastropoda</taxon>
        <taxon>Architaenioglossa</taxon>
        <taxon>Ampullarioidea</taxon>
        <taxon>Ampullariidae</taxon>
        <taxon>Pomacea</taxon>
    </lineage>
</organism>
<feature type="compositionally biased region" description="Low complexity" evidence="1">
    <location>
        <begin position="279"/>
        <end position="292"/>
    </location>
</feature>
<dbReference type="Proteomes" id="UP000245119">
    <property type="component" value="Linkage Group LG10"/>
</dbReference>
<dbReference type="AlphaFoldDB" id="A0A2T7NR95"/>
<evidence type="ECO:0000256" key="1">
    <source>
        <dbReference type="SAM" id="MobiDB-lite"/>
    </source>
</evidence>
<sequence length="386" mass="42401">MSFVAKHPSRYKTADLVTKARTAAAREARHLHTGCGVLLGPCIATLHCTRRCPLDDGITLTSLRAHLTLPPPAPPPPPPQTPSMLTTLMLSFSSFLIPHLILLLTLPTAGRGYPDGAPDMVCVSMEPTGHGAGSQVTDPPYRLMVTRKSYKPGETLQVTLQSIGDNYFRGLMLQARLTGCDVNETQTIGVFTTGDNELQTRHCFGTVHSTVTHNSASRKRMKIVYWTAPVVSSGHVIMTATVVREQQEFWTQVQSHVLSDLEADFPAYCPPTLRPDPPTSHSSSESSLSLPTEPFLTSLPSLTQTTLLVVNQTSDEVMSSPAVVMDTEVTQTMDLNDHNLGHKDGGTPEREKSEDTQSFQDGWEPRSIQRRILLPRWTRSKKCRPG</sequence>
<gene>
    <name evidence="3" type="ORF">C0Q70_16960</name>
</gene>
<dbReference type="Pfam" id="PF02014">
    <property type="entry name" value="Reeler"/>
    <property type="match status" value="1"/>
</dbReference>
<evidence type="ECO:0000313" key="3">
    <source>
        <dbReference type="EMBL" id="PVD23687.1"/>
    </source>
</evidence>
<dbReference type="PROSITE" id="PS51019">
    <property type="entry name" value="REELIN"/>
    <property type="match status" value="1"/>
</dbReference>
<comment type="caution">
    <text evidence="3">The sequence shown here is derived from an EMBL/GenBank/DDBJ whole genome shotgun (WGS) entry which is preliminary data.</text>
</comment>
<dbReference type="OrthoDB" id="2419613at2759"/>
<feature type="compositionally biased region" description="Pro residues" evidence="1">
    <location>
        <begin position="268"/>
        <end position="278"/>
    </location>
</feature>
<keyword evidence="4" id="KW-1185">Reference proteome</keyword>
<dbReference type="InterPro" id="IPR002861">
    <property type="entry name" value="Reeler_dom"/>
</dbReference>
<feature type="region of interest" description="Disordered" evidence="1">
    <location>
        <begin position="268"/>
        <end position="292"/>
    </location>
</feature>
<proteinExistence type="predicted"/>
<dbReference type="STRING" id="400727.A0A2T7NR95"/>
<dbReference type="InterPro" id="IPR042307">
    <property type="entry name" value="Reeler_sf"/>
</dbReference>
<dbReference type="EMBL" id="PZQS01000010">
    <property type="protein sequence ID" value="PVD23687.1"/>
    <property type="molecule type" value="Genomic_DNA"/>
</dbReference>
<evidence type="ECO:0000313" key="4">
    <source>
        <dbReference type="Proteomes" id="UP000245119"/>
    </source>
</evidence>
<dbReference type="CDD" id="cd08544">
    <property type="entry name" value="Reeler"/>
    <property type="match status" value="1"/>
</dbReference>
<dbReference type="PANTHER" id="PTHR45828:SF42">
    <property type="entry name" value="DEFENSE PROTEIN L(2)34FC"/>
    <property type="match status" value="1"/>
</dbReference>
<feature type="region of interest" description="Disordered" evidence="1">
    <location>
        <begin position="332"/>
        <end position="365"/>
    </location>
</feature>
<dbReference type="InterPro" id="IPR051237">
    <property type="entry name" value="Ferric-chelate_Red/DefProt"/>
</dbReference>
<dbReference type="PANTHER" id="PTHR45828">
    <property type="entry name" value="CYTOCHROME B561/FERRIC REDUCTASE TRANSMEMBRANE"/>
    <property type="match status" value="1"/>
</dbReference>